<evidence type="ECO:0000313" key="2">
    <source>
        <dbReference type="Proteomes" id="UP000036951"/>
    </source>
</evidence>
<name>A0A8E1UR58_9BACT</name>
<protein>
    <submittedName>
        <fullName evidence="1">Uncharacterized protein</fullName>
    </submittedName>
</protein>
<keyword evidence="2" id="KW-1185">Reference proteome</keyword>
<comment type="caution">
    <text evidence="1">The sequence shown here is derived from an EMBL/GenBank/DDBJ whole genome shotgun (WGS) entry which is preliminary data.</text>
</comment>
<sequence length="689" mass="75399">MEVEAGKTYVIYNNRQLFFDLEIAVSFEEKGASSLQVVSSEPEQGSKVEKISWDNQVKVTLNKKVKYVHCEFHGDEGIMHQYYTSEAEEGEDVIMVGPEKIVKDDRVLDNAWYMYEGNTYEIIIESYQTKEGMEQGTETPETTTLTFEGGTAKVEKTVVNLVKVEPEPNVVYPTEDQLLSFKDDRKVVTVEVDKKVKVKNCVYPMGMYGTLDWEKAEVSYTEEGHSIIKCTMSEAFYNFMGTIVTDVILQLDLTDEEGNEIEPKAEGFPESVVFGSGYNFTFGVNDGRFADASLNFKSVTPAENSYCTSLGKMEFTYGEKVYTTSTATAAVYKGEEKVADAILTTNEDETGLGLVVTAQFVEIGTQTPKEINEFGAYVLKVDSQSIANEYFNEETPWTDGLQGHGTCNPDFTVAFNIDPAILAVESVDPAPYVEGGEYSKEIPAEINITLSGEGAKVNSALVTYGMNTRVPAEAKVEGKVITVTVPEAALAENNIGVSVAAVNENGTPISYGTDGVILLAYQMPKNILVPTEVTPADGSTVKSIATVELTVDSKYGVGELNTNNVITVKKDGVEASNISAAIDYATGDDMNKMMITFTPEITEDGTYTVVIPEETFYDLDGNLFNPELTYTFIVDNSTNIGGVEVEDANAVVEVYSVDGCLVSKGKKADVMKKLVKGIYIINGQKVVIR</sequence>
<evidence type="ECO:0000313" key="1">
    <source>
        <dbReference type="EMBL" id="KOO67793.1"/>
    </source>
</evidence>
<dbReference type="AlphaFoldDB" id="A0A8E1UR58"/>
<reference evidence="1 2" key="1">
    <citation type="submission" date="2015-06" db="EMBL/GenBank/DDBJ databases">
        <title>Prevotella sp. 109, sp. nov., a novel member of the family Prevotellaceae isolated from human faeces.</title>
        <authorList>
            <person name="Shkoporov A.N."/>
            <person name="Chaplin A.V."/>
            <person name="Kafarskaia L.I."/>
            <person name="Efimov B.A."/>
        </authorList>
    </citation>
    <scope>NUCLEOTIDE SEQUENCE [LARGE SCALE GENOMIC DNA]</scope>
    <source>
        <strain evidence="1 2">109</strain>
    </source>
</reference>
<proteinExistence type="predicted"/>
<dbReference type="EMBL" id="LFQU01000025">
    <property type="protein sequence ID" value="KOO67793.1"/>
    <property type="molecule type" value="Genomic_DNA"/>
</dbReference>
<accession>A0A8E1UR58</accession>
<gene>
    <name evidence="1" type="ORF">ACU52_11580</name>
</gene>
<dbReference type="Proteomes" id="UP000036951">
    <property type="component" value="Unassembled WGS sequence"/>
</dbReference>
<organism evidence="1 2">
    <name type="scientific">Xylanibacter rarus</name>
    <dbReference type="NCBI Taxonomy" id="1676614"/>
    <lineage>
        <taxon>Bacteria</taxon>
        <taxon>Pseudomonadati</taxon>
        <taxon>Bacteroidota</taxon>
        <taxon>Bacteroidia</taxon>
        <taxon>Bacteroidales</taxon>
        <taxon>Prevotellaceae</taxon>
        <taxon>Xylanibacter</taxon>
    </lineage>
</organism>